<dbReference type="InterPro" id="IPR000524">
    <property type="entry name" value="Tscrpt_reg_HTH_GntR"/>
</dbReference>
<keyword evidence="1" id="KW-0805">Transcription regulation</keyword>
<keyword evidence="3" id="KW-0804">Transcription</keyword>
<evidence type="ECO:0000259" key="4">
    <source>
        <dbReference type="PROSITE" id="PS50949"/>
    </source>
</evidence>
<dbReference type="SUPFAM" id="SSF46785">
    <property type="entry name" value="Winged helix' DNA-binding domain"/>
    <property type="match status" value="1"/>
</dbReference>
<dbReference type="PROSITE" id="PS50949">
    <property type="entry name" value="HTH_GNTR"/>
    <property type="match status" value="1"/>
</dbReference>
<dbReference type="CDD" id="cd07377">
    <property type="entry name" value="WHTH_GntR"/>
    <property type="match status" value="1"/>
</dbReference>
<dbReference type="Proteomes" id="UP000823889">
    <property type="component" value="Unassembled WGS sequence"/>
</dbReference>
<dbReference type="InterPro" id="IPR011711">
    <property type="entry name" value="GntR_C"/>
</dbReference>
<evidence type="ECO:0000256" key="1">
    <source>
        <dbReference type="ARBA" id="ARBA00023015"/>
    </source>
</evidence>
<evidence type="ECO:0000256" key="3">
    <source>
        <dbReference type="ARBA" id="ARBA00023163"/>
    </source>
</evidence>
<dbReference type="SMART" id="SM00345">
    <property type="entry name" value="HTH_GNTR"/>
    <property type="match status" value="1"/>
</dbReference>
<feature type="domain" description="HTH gntR-type" evidence="4">
    <location>
        <begin position="21"/>
        <end position="88"/>
    </location>
</feature>
<dbReference type="EMBL" id="DWUQ01000103">
    <property type="protein sequence ID" value="HJD44382.1"/>
    <property type="molecule type" value="Genomic_DNA"/>
</dbReference>
<name>A0A9D2RIP6_9BURK</name>
<dbReference type="AlphaFoldDB" id="A0A9D2RIP6"/>
<dbReference type="GO" id="GO:0003677">
    <property type="term" value="F:DNA binding"/>
    <property type="evidence" value="ECO:0007669"/>
    <property type="project" value="UniProtKB-KW"/>
</dbReference>
<proteinExistence type="predicted"/>
<dbReference type="PANTHER" id="PTHR43537:SF53">
    <property type="entry name" value="HTH-TYPE TRANSCRIPTIONAL REPRESSOR NANR"/>
    <property type="match status" value="1"/>
</dbReference>
<evidence type="ECO:0000313" key="5">
    <source>
        <dbReference type="EMBL" id="HJD44382.1"/>
    </source>
</evidence>
<keyword evidence="2" id="KW-0238">DNA-binding</keyword>
<dbReference type="InterPro" id="IPR036390">
    <property type="entry name" value="WH_DNA-bd_sf"/>
</dbReference>
<dbReference type="PANTHER" id="PTHR43537">
    <property type="entry name" value="TRANSCRIPTIONAL REGULATOR, GNTR FAMILY"/>
    <property type="match status" value="1"/>
</dbReference>
<dbReference type="InterPro" id="IPR008920">
    <property type="entry name" value="TF_FadR/GntR_C"/>
</dbReference>
<comment type="caution">
    <text evidence="5">The sequence shown here is derived from an EMBL/GenBank/DDBJ whole genome shotgun (WGS) entry which is preliminary data.</text>
</comment>
<dbReference type="SMART" id="SM00895">
    <property type="entry name" value="FCD"/>
    <property type="match status" value="1"/>
</dbReference>
<reference evidence="5" key="1">
    <citation type="journal article" date="2021" name="PeerJ">
        <title>Extensive microbial diversity within the chicken gut microbiome revealed by metagenomics and culture.</title>
        <authorList>
            <person name="Gilroy R."/>
            <person name="Ravi A."/>
            <person name="Getino M."/>
            <person name="Pursley I."/>
            <person name="Horton D.L."/>
            <person name="Alikhan N.F."/>
            <person name="Baker D."/>
            <person name="Gharbi K."/>
            <person name="Hall N."/>
            <person name="Watson M."/>
            <person name="Adriaenssens E.M."/>
            <person name="Foster-Nyarko E."/>
            <person name="Jarju S."/>
            <person name="Secka A."/>
            <person name="Antonio M."/>
            <person name="Oren A."/>
            <person name="Chaudhuri R.R."/>
            <person name="La Ragione R."/>
            <person name="Hildebrand F."/>
            <person name="Pallen M.J."/>
        </authorList>
    </citation>
    <scope>NUCLEOTIDE SEQUENCE</scope>
    <source>
        <strain evidence="5">9264</strain>
    </source>
</reference>
<reference evidence="5" key="2">
    <citation type="submission" date="2021-04" db="EMBL/GenBank/DDBJ databases">
        <authorList>
            <person name="Gilroy R."/>
        </authorList>
    </citation>
    <scope>NUCLEOTIDE SEQUENCE</scope>
    <source>
        <strain evidence="5">9264</strain>
    </source>
</reference>
<protein>
    <submittedName>
        <fullName evidence="5">GntR family transcriptional regulator</fullName>
    </submittedName>
</protein>
<dbReference type="Gene3D" id="1.10.10.10">
    <property type="entry name" value="Winged helix-like DNA-binding domain superfamily/Winged helix DNA-binding domain"/>
    <property type="match status" value="1"/>
</dbReference>
<dbReference type="Gene3D" id="1.20.120.530">
    <property type="entry name" value="GntR ligand-binding domain-like"/>
    <property type="match status" value="1"/>
</dbReference>
<evidence type="ECO:0000256" key="2">
    <source>
        <dbReference type="ARBA" id="ARBA00023125"/>
    </source>
</evidence>
<dbReference type="Pfam" id="PF00392">
    <property type="entry name" value="GntR"/>
    <property type="match status" value="1"/>
</dbReference>
<organism evidence="5 6">
    <name type="scientific">Candidatus Paenalcaligenes intestinipullorum</name>
    <dbReference type="NCBI Taxonomy" id="2838718"/>
    <lineage>
        <taxon>Bacteria</taxon>
        <taxon>Pseudomonadati</taxon>
        <taxon>Pseudomonadota</taxon>
        <taxon>Betaproteobacteria</taxon>
        <taxon>Burkholderiales</taxon>
        <taxon>Alcaligenaceae</taxon>
        <taxon>Paenalcaligenes</taxon>
    </lineage>
</organism>
<dbReference type="Pfam" id="PF07729">
    <property type="entry name" value="FCD"/>
    <property type="match status" value="1"/>
</dbReference>
<evidence type="ECO:0000313" key="6">
    <source>
        <dbReference type="Proteomes" id="UP000823889"/>
    </source>
</evidence>
<gene>
    <name evidence="5" type="ORF">H9906_05045</name>
</gene>
<accession>A0A9D2RIP6</accession>
<dbReference type="InterPro" id="IPR036388">
    <property type="entry name" value="WH-like_DNA-bd_sf"/>
</dbReference>
<dbReference type="PRINTS" id="PR00035">
    <property type="entry name" value="HTHGNTR"/>
</dbReference>
<dbReference type="SUPFAM" id="SSF48008">
    <property type="entry name" value="GntR ligand-binding domain-like"/>
    <property type="match status" value="1"/>
</dbReference>
<sequence length="259" mass="28758">MKNHYPSYSLATLKASDGKRASKDETIYTHLNAAIISNLLEPGTKLPEDALAETYKVSRTSIRKALQRLAHEGLVDIRMNHGASVAQPTLKDARDLFASRQILECGAMAQVIEHITKDDVALLKQIASDELRAAENNDRSVSIFLSGRFHIELIRISKNEIITNFLSDLVARTSLVMAAFGAPGSCGCPPSRHKEIISLLSNKKSDEAEHWMRTHLQEIENSIITKPEQNQVPDLKSILDRVAQELSAPLPQESKETKK</sequence>
<dbReference type="GO" id="GO:0003700">
    <property type="term" value="F:DNA-binding transcription factor activity"/>
    <property type="evidence" value="ECO:0007669"/>
    <property type="project" value="InterPro"/>
</dbReference>